<dbReference type="SUPFAM" id="SSF56935">
    <property type="entry name" value="Porins"/>
    <property type="match status" value="1"/>
</dbReference>
<feature type="region of interest" description="Disordered" evidence="16">
    <location>
        <begin position="36"/>
        <end position="93"/>
    </location>
</feature>
<keyword evidence="5" id="KW-0410">Iron transport</keyword>
<keyword evidence="3 14" id="KW-0813">Transport</keyword>
<dbReference type="GO" id="GO:0015344">
    <property type="term" value="F:siderophore uptake transmembrane transporter activity"/>
    <property type="evidence" value="ECO:0007669"/>
    <property type="project" value="TreeGrafter"/>
</dbReference>
<protein>
    <submittedName>
        <fullName evidence="19">Catecholate siderophore receptor</fullName>
    </submittedName>
</protein>
<dbReference type="Pfam" id="PF00593">
    <property type="entry name" value="TonB_dep_Rec_b-barrel"/>
    <property type="match status" value="1"/>
</dbReference>
<dbReference type="InterPro" id="IPR036942">
    <property type="entry name" value="Beta-barrel_TonB_sf"/>
</dbReference>
<dbReference type="InterPro" id="IPR037066">
    <property type="entry name" value="Plug_dom_sf"/>
</dbReference>
<dbReference type="GO" id="GO:0009279">
    <property type="term" value="C:cell outer membrane"/>
    <property type="evidence" value="ECO:0007669"/>
    <property type="project" value="UniProtKB-SubCell"/>
</dbReference>
<dbReference type="Gene3D" id="2.40.170.20">
    <property type="entry name" value="TonB-dependent receptor, beta-barrel domain"/>
    <property type="match status" value="1"/>
</dbReference>
<dbReference type="PROSITE" id="PS52016">
    <property type="entry name" value="TONB_DEPENDENT_REC_3"/>
    <property type="match status" value="1"/>
</dbReference>
<dbReference type="PANTHER" id="PTHR32552:SF68">
    <property type="entry name" value="FERRICHROME OUTER MEMBRANE TRANSPORTER_PHAGE RECEPTOR"/>
    <property type="match status" value="1"/>
</dbReference>
<keyword evidence="20" id="KW-1185">Reference proteome</keyword>
<evidence type="ECO:0000256" key="3">
    <source>
        <dbReference type="ARBA" id="ARBA00022448"/>
    </source>
</evidence>
<evidence type="ECO:0000256" key="1">
    <source>
        <dbReference type="ARBA" id="ARBA00004571"/>
    </source>
</evidence>
<keyword evidence="12 19" id="KW-0675">Receptor</keyword>
<evidence type="ECO:0000259" key="18">
    <source>
        <dbReference type="Pfam" id="PF07715"/>
    </source>
</evidence>
<evidence type="ECO:0000256" key="7">
    <source>
        <dbReference type="ARBA" id="ARBA00022729"/>
    </source>
</evidence>
<evidence type="ECO:0000256" key="15">
    <source>
        <dbReference type="RuleBase" id="RU003357"/>
    </source>
</evidence>
<evidence type="ECO:0000256" key="9">
    <source>
        <dbReference type="ARBA" id="ARBA00023065"/>
    </source>
</evidence>
<evidence type="ECO:0000256" key="14">
    <source>
        <dbReference type="PROSITE-ProRule" id="PRU01360"/>
    </source>
</evidence>
<dbReference type="InterPro" id="IPR000531">
    <property type="entry name" value="Beta-barrel_TonB"/>
</dbReference>
<feature type="domain" description="TonB-dependent receptor plug" evidence="18">
    <location>
        <begin position="124"/>
        <end position="218"/>
    </location>
</feature>
<evidence type="ECO:0000256" key="2">
    <source>
        <dbReference type="ARBA" id="ARBA00009810"/>
    </source>
</evidence>
<dbReference type="EMBL" id="LT629750">
    <property type="protein sequence ID" value="SDT47622.1"/>
    <property type="molecule type" value="Genomic_DNA"/>
</dbReference>
<keyword evidence="4 14" id="KW-1134">Transmembrane beta strand</keyword>
<evidence type="ECO:0000259" key="17">
    <source>
        <dbReference type="Pfam" id="PF00593"/>
    </source>
</evidence>
<dbReference type="AlphaFoldDB" id="A0A1H2APC3"/>
<dbReference type="GO" id="GO:0015891">
    <property type="term" value="P:siderophore transport"/>
    <property type="evidence" value="ECO:0007669"/>
    <property type="project" value="InterPro"/>
</dbReference>
<feature type="domain" description="TonB-dependent receptor-like beta-barrel" evidence="17">
    <location>
        <begin position="292"/>
        <end position="765"/>
    </location>
</feature>
<name>A0A1H2APC3_9BRAD</name>
<evidence type="ECO:0000256" key="13">
    <source>
        <dbReference type="ARBA" id="ARBA00023237"/>
    </source>
</evidence>
<dbReference type="InterPro" id="IPR012910">
    <property type="entry name" value="Plug_dom"/>
</dbReference>
<dbReference type="Proteomes" id="UP000243904">
    <property type="component" value="Chromosome I"/>
</dbReference>
<sequence length="796" mass="87028">MTSKFKVEHRARLASRAPLLSVGYAALGMLMGAQEAPAQSAQRDTDGSSLPPVTVTAPDDRRRANSAPVKRADSARKRRAQTARRPEPAPAPKVFAVSQDARTGTVGIYANSTSVATKTNTPLVNIPQSLSVITKDFIRDQSFQGLTDVTRYVPGVAVHQGEGNRDELVIRGVDSSANFFVNGFRDDVQYFRDLYNAQSVEVLKGPSALTFGRGAGGGLLNRTLKEADGTRVYDASAQTGSFGDRRFTLDAGQAVNENVAVRLNAFYEGTDTFRDFGQIERYGINPTITLKPDDNTKIRLSYEYFHDERTSDRGNPSQAVNATAPSSTRFNPATPFAPNGDLTTFFGSPTYNVASANVQTTMAIVEHDFENGLTVRNGTIYADYKKFYQNVYPANGSLGGAVNPADTSLNLGAYQHWTNRDNAFNQTDFVYKTNTGPALHTIAFGTEFGQQSGVDIRNTGFFPTAAGGISNTIIANPFAPTYFGPVTFIHQYPGAFSPGVSAADSNSKYRLFVDSAYARDTIEITRWLQLIGGARFDRFDMSALDMNTNIQRARIDDEVSPQAAVILKPVETVSLYTAYSVSYLPASGDQFSTLSPGTLILQPQEFENTEVGAKWNINPKLLFSAAVYNLNRTNQPIADGNNPGFFFASGSTLTRGFEASLVGYATNDWQSSLAYAYTDARITSATSTTVVPGNRVQLVPYNQFAWWNKYQINPMWGAALGIIYFGDSFASSDDTVRLPGFVRFDTAVYLKINENWRAQFNVENIFNTGYWASADGNNNISPGQTRTFRVSARATF</sequence>
<feature type="compositionally biased region" description="Polar residues" evidence="16">
    <location>
        <begin position="313"/>
        <end position="331"/>
    </location>
</feature>
<dbReference type="GO" id="GO:0038023">
    <property type="term" value="F:signaling receptor activity"/>
    <property type="evidence" value="ECO:0007669"/>
    <property type="project" value="InterPro"/>
</dbReference>
<dbReference type="RefSeq" id="WP_349536698.1">
    <property type="nucleotide sequence ID" value="NZ_LT629750.1"/>
</dbReference>
<evidence type="ECO:0000256" key="10">
    <source>
        <dbReference type="ARBA" id="ARBA00023077"/>
    </source>
</evidence>
<evidence type="ECO:0000313" key="19">
    <source>
        <dbReference type="EMBL" id="SDT47622.1"/>
    </source>
</evidence>
<reference evidence="20" key="1">
    <citation type="submission" date="2016-10" db="EMBL/GenBank/DDBJ databases">
        <authorList>
            <person name="Varghese N."/>
            <person name="Submissions S."/>
        </authorList>
    </citation>
    <scope>NUCLEOTIDE SEQUENCE [LARGE SCALE GENOMIC DNA]</scope>
    <source>
        <strain evidence="20">GAS369</strain>
    </source>
</reference>
<keyword evidence="7" id="KW-0732">Signal</keyword>
<keyword evidence="8" id="KW-0408">Iron</keyword>
<evidence type="ECO:0000256" key="11">
    <source>
        <dbReference type="ARBA" id="ARBA00023136"/>
    </source>
</evidence>
<feature type="region of interest" description="Disordered" evidence="16">
    <location>
        <begin position="308"/>
        <end position="332"/>
    </location>
</feature>
<keyword evidence="10 15" id="KW-0798">TonB box</keyword>
<keyword evidence="9" id="KW-0406">Ion transport</keyword>
<dbReference type="CDD" id="cd01347">
    <property type="entry name" value="ligand_gated_channel"/>
    <property type="match status" value="1"/>
</dbReference>
<gene>
    <name evidence="19" type="ORF">SAMN05444158_6330</name>
</gene>
<evidence type="ECO:0000256" key="8">
    <source>
        <dbReference type="ARBA" id="ARBA00023004"/>
    </source>
</evidence>
<dbReference type="InterPro" id="IPR010105">
    <property type="entry name" value="TonB_sidphr_rcpt"/>
</dbReference>
<organism evidence="19 20">
    <name type="scientific">Bradyrhizobium canariense</name>
    <dbReference type="NCBI Taxonomy" id="255045"/>
    <lineage>
        <taxon>Bacteria</taxon>
        <taxon>Pseudomonadati</taxon>
        <taxon>Pseudomonadota</taxon>
        <taxon>Alphaproteobacteria</taxon>
        <taxon>Hyphomicrobiales</taxon>
        <taxon>Nitrobacteraceae</taxon>
        <taxon>Bradyrhizobium</taxon>
    </lineage>
</organism>
<dbReference type="InterPro" id="IPR039426">
    <property type="entry name" value="TonB-dep_rcpt-like"/>
</dbReference>
<dbReference type="Gene3D" id="2.170.130.10">
    <property type="entry name" value="TonB-dependent receptor, plug domain"/>
    <property type="match status" value="1"/>
</dbReference>
<evidence type="ECO:0000256" key="5">
    <source>
        <dbReference type="ARBA" id="ARBA00022496"/>
    </source>
</evidence>
<dbReference type="NCBIfam" id="TIGR01783">
    <property type="entry name" value="TonB-siderophor"/>
    <property type="match status" value="1"/>
</dbReference>
<keyword evidence="13 14" id="KW-0998">Cell outer membrane</keyword>
<dbReference type="PANTHER" id="PTHR32552">
    <property type="entry name" value="FERRICHROME IRON RECEPTOR-RELATED"/>
    <property type="match status" value="1"/>
</dbReference>
<proteinExistence type="inferred from homology"/>
<keyword evidence="6 14" id="KW-0812">Transmembrane</keyword>
<accession>A0A1H2APC3</accession>
<evidence type="ECO:0000256" key="6">
    <source>
        <dbReference type="ARBA" id="ARBA00022692"/>
    </source>
</evidence>
<evidence type="ECO:0000256" key="12">
    <source>
        <dbReference type="ARBA" id="ARBA00023170"/>
    </source>
</evidence>
<evidence type="ECO:0000256" key="4">
    <source>
        <dbReference type="ARBA" id="ARBA00022452"/>
    </source>
</evidence>
<keyword evidence="11 14" id="KW-0472">Membrane</keyword>
<evidence type="ECO:0000256" key="16">
    <source>
        <dbReference type="SAM" id="MobiDB-lite"/>
    </source>
</evidence>
<comment type="similarity">
    <text evidence="2 14 15">Belongs to the TonB-dependent receptor family.</text>
</comment>
<dbReference type="Pfam" id="PF07715">
    <property type="entry name" value="Plug"/>
    <property type="match status" value="1"/>
</dbReference>
<comment type="subcellular location">
    <subcellularLocation>
        <location evidence="1 14">Cell outer membrane</location>
        <topology evidence="1 14">Multi-pass membrane protein</topology>
    </subcellularLocation>
</comment>
<evidence type="ECO:0000313" key="20">
    <source>
        <dbReference type="Proteomes" id="UP000243904"/>
    </source>
</evidence>